<keyword evidence="2" id="KW-1185">Reference proteome</keyword>
<organism evidence="1 2">
    <name type="scientific">Trichinella nelsoni</name>
    <dbReference type="NCBI Taxonomy" id="6336"/>
    <lineage>
        <taxon>Eukaryota</taxon>
        <taxon>Metazoa</taxon>
        <taxon>Ecdysozoa</taxon>
        <taxon>Nematoda</taxon>
        <taxon>Enoplea</taxon>
        <taxon>Dorylaimia</taxon>
        <taxon>Trichinellida</taxon>
        <taxon>Trichinellidae</taxon>
        <taxon>Trichinella</taxon>
    </lineage>
</organism>
<evidence type="ECO:0000313" key="2">
    <source>
        <dbReference type="Proteomes" id="UP000054630"/>
    </source>
</evidence>
<proteinExistence type="predicted"/>
<reference evidence="1 2" key="1">
    <citation type="submission" date="2015-01" db="EMBL/GenBank/DDBJ databases">
        <title>Evolution of Trichinella species and genotypes.</title>
        <authorList>
            <person name="Korhonen P.K."/>
            <person name="Edoardo P."/>
            <person name="Giuseppe L.R."/>
            <person name="Gasser R.B."/>
        </authorList>
    </citation>
    <scope>NUCLEOTIDE SEQUENCE [LARGE SCALE GENOMIC DNA]</scope>
    <source>
        <strain evidence="1">ISS37</strain>
    </source>
</reference>
<dbReference type="Proteomes" id="UP000054630">
    <property type="component" value="Unassembled WGS sequence"/>
</dbReference>
<gene>
    <name evidence="1" type="ORF">T07_7402</name>
</gene>
<accession>A0A0V0RVN3</accession>
<dbReference type="EMBL" id="JYDL01000072">
    <property type="protein sequence ID" value="KRX18491.1"/>
    <property type="molecule type" value="Genomic_DNA"/>
</dbReference>
<comment type="caution">
    <text evidence="1">The sequence shown here is derived from an EMBL/GenBank/DDBJ whole genome shotgun (WGS) entry which is preliminary data.</text>
</comment>
<dbReference type="AlphaFoldDB" id="A0A0V0RVN3"/>
<dbReference type="OrthoDB" id="5923943at2759"/>
<protein>
    <submittedName>
        <fullName evidence="1">Uncharacterized protein</fullName>
    </submittedName>
</protein>
<sequence length="146" mass="16689">MKCGFGRILNDASVEDVFHGSARSVANAFEAYLTNTASVTNKCFNTNGDNHCHRLLNIEQSKHTRSSQADLTIRQEFSEKETVTCLVDMGLRNHKKKYSRLSQAVGCGNYTMRGFYKLRKPPCSIRHQRKVIAEKYKDNHIKEIAY</sequence>
<name>A0A0V0RVN3_9BILA</name>
<evidence type="ECO:0000313" key="1">
    <source>
        <dbReference type="EMBL" id="KRX18491.1"/>
    </source>
</evidence>